<protein>
    <recommendedName>
        <fullName evidence="5">Metalloprotease 1</fullName>
    </recommendedName>
</protein>
<evidence type="ECO:0000313" key="4">
    <source>
        <dbReference type="Proteomes" id="UP000287144"/>
    </source>
</evidence>
<proteinExistence type="inferred from homology"/>
<dbReference type="InterPro" id="IPR024079">
    <property type="entry name" value="MetalloPept_cat_dom_sf"/>
</dbReference>
<sequence>MRGIFAVLIGLSAALAAAEPSGIRCRSEPSEAFLAESETLHVRTKRESPYTIRNESSLLLDAYFHVVTATPNEITEDQLHQQINVLNDNLAPHDIQFKLRGIDWTLNATWANNTYDYWMKMKLHKGDYKTLNVYFISRMNGGGLGAEAGSPEVGCAEPRDTCPDQPGNDPMFNYMDYTGDACYREFTLGQRARMFENFYAYRANV</sequence>
<reference evidence="3 4" key="1">
    <citation type="submission" date="2017-06" db="EMBL/GenBank/DDBJ databases">
        <title>Comparative genomic analysis of Ambrosia Fusariam Clade fungi.</title>
        <authorList>
            <person name="Stajich J.E."/>
            <person name="Carrillo J."/>
            <person name="Kijimoto T."/>
            <person name="Eskalen A."/>
            <person name="O'Donnell K."/>
            <person name="Kasson M."/>
        </authorList>
    </citation>
    <scope>NUCLEOTIDE SEQUENCE [LARGE SCALE GENOMIC DNA]</scope>
    <source>
        <strain evidence="3 4">NRRL62579</strain>
    </source>
</reference>
<dbReference type="PANTHER" id="PTHR47466">
    <property type="match status" value="1"/>
</dbReference>
<dbReference type="EMBL" id="NKCK01000032">
    <property type="protein sequence ID" value="RSM08800.1"/>
    <property type="molecule type" value="Genomic_DNA"/>
</dbReference>
<feature type="chain" id="PRO_5019452804" description="Metalloprotease 1" evidence="2">
    <location>
        <begin position="19"/>
        <end position="205"/>
    </location>
</feature>
<comment type="similarity">
    <text evidence="1">Belongs to the peptidase M43B family.</text>
</comment>
<dbReference type="Gene3D" id="3.40.390.10">
    <property type="entry name" value="Collagenase (Catalytic Domain)"/>
    <property type="match status" value="2"/>
</dbReference>
<comment type="caution">
    <text evidence="3">The sequence shown here is derived from an EMBL/GenBank/DDBJ whole genome shotgun (WGS) entry which is preliminary data.</text>
</comment>
<dbReference type="Proteomes" id="UP000287144">
    <property type="component" value="Unassembled WGS sequence"/>
</dbReference>
<evidence type="ECO:0000256" key="2">
    <source>
        <dbReference type="SAM" id="SignalP"/>
    </source>
</evidence>
<name>A0A428U3A1_9HYPO</name>
<dbReference type="STRING" id="1325735.A0A428U3A1"/>
<evidence type="ECO:0000313" key="3">
    <source>
        <dbReference type="EMBL" id="RSM08800.1"/>
    </source>
</evidence>
<dbReference type="PANTHER" id="PTHR47466:SF1">
    <property type="entry name" value="METALLOPROTEASE MEP1 (AFU_ORTHOLOGUE AFUA_1G07730)-RELATED"/>
    <property type="match status" value="1"/>
</dbReference>
<dbReference type="AlphaFoldDB" id="A0A428U3A1"/>
<gene>
    <name evidence="3" type="ORF">CEP52_004504</name>
</gene>
<keyword evidence="4" id="KW-1185">Reference proteome</keyword>
<evidence type="ECO:0008006" key="5">
    <source>
        <dbReference type="Google" id="ProtNLM"/>
    </source>
</evidence>
<accession>A0A428U3A1</accession>
<keyword evidence="2" id="KW-0732">Signal</keyword>
<dbReference type="GO" id="GO:0008237">
    <property type="term" value="F:metallopeptidase activity"/>
    <property type="evidence" value="ECO:0007669"/>
    <property type="project" value="InterPro"/>
</dbReference>
<evidence type="ECO:0000256" key="1">
    <source>
        <dbReference type="ARBA" id="ARBA00008721"/>
    </source>
</evidence>
<organism evidence="3 4">
    <name type="scientific">Fusarium oligoseptatum</name>
    <dbReference type="NCBI Taxonomy" id="2604345"/>
    <lineage>
        <taxon>Eukaryota</taxon>
        <taxon>Fungi</taxon>
        <taxon>Dikarya</taxon>
        <taxon>Ascomycota</taxon>
        <taxon>Pezizomycotina</taxon>
        <taxon>Sordariomycetes</taxon>
        <taxon>Hypocreomycetidae</taxon>
        <taxon>Hypocreales</taxon>
        <taxon>Nectriaceae</taxon>
        <taxon>Fusarium</taxon>
        <taxon>Fusarium solani species complex</taxon>
    </lineage>
</organism>
<feature type="signal peptide" evidence="2">
    <location>
        <begin position="1"/>
        <end position="18"/>
    </location>
</feature>